<sequence>MGAFVAPYLVCAMFPALAAEAGTLLSALRSGLEAFTASVLVNGLDMAISGDFDLGELLKGAAFSQSLMRTVVNLALADVQQGPQEE</sequence>
<evidence type="ECO:0000256" key="1">
    <source>
        <dbReference type="SAM" id="SignalP"/>
    </source>
</evidence>
<evidence type="ECO:0000313" key="3">
    <source>
        <dbReference type="Proteomes" id="UP000219439"/>
    </source>
</evidence>
<feature type="chain" id="PRO_5012018356" evidence="1">
    <location>
        <begin position="19"/>
        <end position="86"/>
    </location>
</feature>
<dbReference type="RefSeq" id="WP_141401271.1">
    <property type="nucleotide sequence ID" value="NZ_OBEL01000004.1"/>
</dbReference>
<name>A0A285PFJ7_9HYPH</name>
<accession>A0A285PFJ7</accession>
<reference evidence="2 3" key="1">
    <citation type="submission" date="2017-09" db="EMBL/GenBank/DDBJ databases">
        <authorList>
            <person name="Ehlers B."/>
            <person name="Leendertz F.H."/>
        </authorList>
    </citation>
    <scope>NUCLEOTIDE SEQUENCE [LARGE SCALE GENOMIC DNA]</scope>
    <source>
        <strain evidence="2 3">DSM 18289</strain>
    </source>
</reference>
<dbReference type="AlphaFoldDB" id="A0A285PFJ7"/>
<gene>
    <name evidence="2" type="ORF">SAMN06265368_3572</name>
</gene>
<feature type="signal peptide" evidence="1">
    <location>
        <begin position="1"/>
        <end position="18"/>
    </location>
</feature>
<keyword evidence="1" id="KW-0732">Signal</keyword>
<evidence type="ECO:0000313" key="2">
    <source>
        <dbReference type="EMBL" id="SNZ20469.1"/>
    </source>
</evidence>
<organism evidence="2 3">
    <name type="scientific">Cohaesibacter gelatinilyticus</name>
    <dbReference type="NCBI Taxonomy" id="372072"/>
    <lineage>
        <taxon>Bacteria</taxon>
        <taxon>Pseudomonadati</taxon>
        <taxon>Pseudomonadota</taxon>
        <taxon>Alphaproteobacteria</taxon>
        <taxon>Hyphomicrobiales</taxon>
        <taxon>Cohaesibacteraceae</taxon>
    </lineage>
</organism>
<protein>
    <submittedName>
        <fullName evidence="2">Uncharacterized protein</fullName>
    </submittedName>
</protein>
<dbReference type="Proteomes" id="UP000219439">
    <property type="component" value="Unassembled WGS sequence"/>
</dbReference>
<proteinExistence type="predicted"/>
<dbReference type="EMBL" id="OBEL01000004">
    <property type="protein sequence ID" value="SNZ20469.1"/>
    <property type="molecule type" value="Genomic_DNA"/>
</dbReference>
<keyword evidence="3" id="KW-1185">Reference proteome</keyword>